<keyword evidence="2 8" id="KW-0813">Transport</keyword>
<keyword evidence="11" id="KW-1185">Reference proteome</keyword>
<keyword evidence="6 8" id="KW-0411">Iron-sulfur</keyword>
<gene>
    <name evidence="10" type="ORF">CLV40_105168</name>
</gene>
<evidence type="ECO:0000256" key="1">
    <source>
        <dbReference type="ARBA" id="ARBA00001927"/>
    </source>
</evidence>
<evidence type="ECO:0000259" key="9">
    <source>
        <dbReference type="PROSITE" id="PS51379"/>
    </source>
</evidence>
<sequence>MKVTVDRTRCVGSGMCVLTEPDIFDQSEDDGTVVLLREVPGPDQEDKARDAVHLCPAQAISVDD</sequence>
<dbReference type="InterPro" id="IPR051269">
    <property type="entry name" value="Fe-S_cluster_ET"/>
</dbReference>
<evidence type="ECO:0000256" key="7">
    <source>
        <dbReference type="ARBA" id="ARBA00023291"/>
    </source>
</evidence>
<evidence type="ECO:0000313" key="10">
    <source>
        <dbReference type="EMBL" id="PPK68445.1"/>
    </source>
</evidence>
<dbReference type="PRINTS" id="PR00352">
    <property type="entry name" value="3FE4SFRDOXIN"/>
</dbReference>
<keyword evidence="4 8" id="KW-0249">Electron transport</keyword>
<dbReference type="InterPro" id="IPR017896">
    <property type="entry name" value="4Fe4S_Fe-S-bd"/>
</dbReference>
<dbReference type="Gene3D" id="3.30.70.20">
    <property type="match status" value="1"/>
</dbReference>
<keyword evidence="5 8" id="KW-0408">Iron</keyword>
<proteinExistence type="predicted"/>
<evidence type="ECO:0000256" key="8">
    <source>
        <dbReference type="RuleBase" id="RU368020"/>
    </source>
</evidence>
<evidence type="ECO:0000313" key="11">
    <source>
        <dbReference type="Proteomes" id="UP000239203"/>
    </source>
</evidence>
<comment type="cofactor">
    <cofactor evidence="1">
        <name>[3Fe-4S] cluster</name>
        <dbReference type="ChEBI" id="CHEBI:21137"/>
    </cofactor>
</comment>
<dbReference type="PANTHER" id="PTHR36923">
    <property type="entry name" value="FERREDOXIN"/>
    <property type="match status" value="1"/>
</dbReference>
<name>A0A2S6GT65_9PSEU</name>
<dbReference type="AlphaFoldDB" id="A0A2S6GT65"/>
<evidence type="ECO:0000256" key="6">
    <source>
        <dbReference type="ARBA" id="ARBA00023014"/>
    </source>
</evidence>
<comment type="function">
    <text evidence="8">Ferredoxins are iron-sulfur proteins that transfer electrons in a wide variety of metabolic reactions.</text>
</comment>
<accession>A0A2S6GT65</accession>
<protein>
    <recommendedName>
        <fullName evidence="8">Ferredoxin</fullName>
    </recommendedName>
</protein>
<reference evidence="10 11" key="1">
    <citation type="submission" date="2018-02" db="EMBL/GenBank/DDBJ databases">
        <title>Genomic Encyclopedia of Archaeal and Bacterial Type Strains, Phase II (KMG-II): from individual species to whole genera.</title>
        <authorList>
            <person name="Goeker M."/>
        </authorList>
    </citation>
    <scope>NUCLEOTIDE SEQUENCE [LARGE SCALE GENOMIC DNA]</scope>
    <source>
        <strain evidence="10 11">YU 961-1</strain>
    </source>
</reference>
<dbReference type="Proteomes" id="UP000239203">
    <property type="component" value="Unassembled WGS sequence"/>
</dbReference>
<dbReference type="GO" id="GO:0009055">
    <property type="term" value="F:electron transfer activity"/>
    <property type="evidence" value="ECO:0007669"/>
    <property type="project" value="UniProtKB-UniRule"/>
</dbReference>
<feature type="domain" description="4Fe-4S ferredoxin-type" evidence="9">
    <location>
        <begin position="1"/>
        <end position="29"/>
    </location>
</feature>
<organism evidence="10 11">
    <name type="scientific">Actinokineospora auranticolor</name>
    <dbReference type="NCBI Taxonomy" id="155976"/>
    <lineage>
        <taxon>Bacteria</taxon>
        <taxon>Bacillati</taxon>
        <taxon>Actinomycetota</taxon>
        <taxon>Actinomycetes</taxon>
        <taxon>Pseudonocardiales</taxon>
        <taxon>Pseudonocardiaceae</taxon>
        <taxon>Actinokineospora</taxon>
    </lineage>
</organism>
<dbReference type="Pfam" id="PF13459">
    <property type="entry name" value="Fer4_15"/>
    <property type="match status" value="1"/>
</dbReference>
<dbReference type="InterPro" id="IPR001080">
    <property type="entry name" value="3Fe4S_ferredoxin"/>
</dbReference>
<evidence type="ECO:0000256" key="3">
    <source>
        <dbReference type="ARBA" id="ARBA00022723"/>
    </source>
</evidence>
<keyword evidence="3 8" id="KW-0479">Metal-binding</keyword>
<evidence type="ECO:0000256" key="4">
    <source>
        <dbReference type="ARBA" id="ARBA00022982"/>
    </source>
</evidence>
<dbReference type="GO" id="GO:0051538">
    <property type="term" value="F:3 iron, 4 sulfur cluster binding"/>
    <property type="evidence" value="ECO:0007669"/>
    <property type="project" value="UniProtKB-KW"/>
</dbReference>
<comment type="caution">
    <text evidence="10">The sequence shown here is derived from an EMBL/GenBank/DDBJ whole genome shotgun (WGS) entry which is preliminary data.</text>
</comment>
<dbReference type="PROSITE" id="PS51379">
    <property type="entry name" value="4FE4S_FER_2"/>
    <property type="match status" value="1"/>
</dbReference>
<evidence type="ECO:0000256" key="5">
    <source>
        <dbReference type="ARBA" id="ARBA00023004"/>
    </source>
</evidence>
<keyword evidence="7" id="KW-0003">3Fe-4S</keyword>
<dbReference type="OrthoDB" id="14703at2"/>
<dbReference type="SUPFAM" id="SSF54862">
    <property type="entry name" value="4Fe-4S ferredoxins"/>
    <property type="match status" value="1"/>
</dbReference>
<dbReference type="EMBL" id="PTIX01000005">
    <property type="protein sequence ID" value="PPK68445.1"/>
    <property type="molecule type" value="Genomic_DNA"/>
</dbReference>
<dbReference type="RefSeq" id="WP_104478921.1">
    <property type="nucleotide sequence ID" value="NZ_CP154825.1"/>
</dbReference>
<evidence type="ECO:0000256" key="2">
    <source>
        <dbReference type="ARBA" id="ARBA00022448"/>
    </source>
</evidence>
<dbReference type="PANTHER" id="PTHR36923:SF3">
    <property type="entry name" value="FERREDOXIN"/>
    <property type="match status" value="1"/>
</dbReference>
<dbReference type="GO" id="GO:0005506">
    <property type="term" value="F:iron ion binding"/>
    <property type="evidence" value="ECO:0007669"/>
    <property type="project" value="UniProtKB-UniRule"/>
</dbReference>